<name>A0A2H0BVG2_9BACT</name>
<comment type="caution">
    <text evidence="16">The sequence shown here is derived from an EMBL/GenBank/DDBJ whole genome shotgun (WGS) entry which is preliminary data.</text>
</comment>
<dbReference type="Pfam" id="PF00133">
    <property type="entry name" value="tRNA-synt_1"/>
    <property type="match status" value="1"/>
</dbReference>
<dbReference type="GO" id="GO:0005829">
    <property type="term" value="C:cytosol"/>
    <property type="evidence" value="ECO:0007669"/>
    <property type="project" value="TreeGrafter"/>
</dbReference>
<dbReference type="GO" id="GO:0005524">
    <property type="term" value="F:ATP binding"/>
    <property type="evidence" value="ECO:0007669"/>
    <property type="project" value="UniProtKB-UniRule"/>
</dbReference>
<dbReference type="PROSITE" id="PS00178">
    <property type="entry name" value="AA_TRNA_LIGASE_I"/>
    <property type="match status" value="1"/>
</dbReference>
<sequence>MKQYKHTDVEAKWRVKWDQNKTYQVDLDKAKKPFYNLMMFPYPSAEGLHVGNMYAFTGADVYGRFQRQQGYDVFEPIGLDGFGIHSENYAIKLGKHPAKLAKVSQKRFYEQLARIGNGFAWNNKLETYDPEYYKWTQWLFIQMYKKGLAYRGKAMVNWCPSCKTVLADEQVESGVCERCKNEVERKEMEQWFFKITNYADKLLENIEKIDWPNKIKSAQRQWIGRSEGLEIAWEVAKTAEKIWTFTTRPDTIYGATFIVIAPDHPILNKLNISKEAKEYKLQALKKTEQKRKATEKDKTGADTGFEAIHPITGNRIPIWIADFVLMDYGTGAIMSVPAHDERDAAFAAKFNLPTIDKLADKDEVFKLLEDKDAGVKKTNYHLRDWLISRQRYWGPPIPMVYCEKCARLPGGQGWQPVPEDQLPVLLPAVSDWEPKGDGKGPLEKAPDAWLYTKCPNCGGKAKRETDVSDTFLDSSWYFLRYPSVKKNIENPLLDVPWDEGLTKKWLPVNAYIGGAEHAVLHLLYARFVTIALHDWGMLDFEEPFPFLFSHGLIIKDGAKMSKSRGNVIVPDDYIDKYGADTLRMYLMFVGPYSQGGDFRDTSMAGMNRFLLRCWSLFTDSQKVKAKTTNKLLRKLNQTIKQMGEDIASFKYNTAIARYMELVNVWRETDQVLSKEDAISAIKIIAPLAPYVSEEIYQSLTNDEEFASVHLELWPKFDENQVKEDIITIPVQVNGKLRQTLEVSCEQSKIQSEIEKLARELPNVKKYLLSEPKKTIFVPGRLLNFVI</sequence>
<dbReference type="CDD" id="cd00812">
    <property type="entry name" value="LeuRS_core"/>
    <property type="match status" value="1"/>
</dbReference>
<dbReference type="Gene3D" id="1.10.730.10">
    <property type="entry name" value="Isoleucyl-tRNA Synthetase, Domain 1"/>
    <property type="match status" value="1"/>
</dbReference>
<dbReference type="FunFam" id="1.10.730.10:FF:000002">
    <property type="entry name" value="Leucine--tRNA ligase"/>
    <property type="match status" value="1"/>
</dbReference>
<evidence type="ECO:0000256" key="4">
    <source>
        <dbReference type="ARBA" id="ARBA00022741"/>
    </source>
</evidence>
<dbReference type="Pfam" id="PF13603">
    <property type="entry name" value="tRNA-synt_1_2"/>
    <property type="match status" value="1"/>
</dbReference>
<dbReference type="PANTHER" id="PTHR43740">
    <property type="entry name" value="LEUCYL-TRNA SYNTHETASE"/>
    <property type="match status" value="1"/>
</dbReference>
<evidence type="ECO:0000256" key="10">
    <source>
        <dbReference type="RuleBase" id="RU363035"/>
    </source>
</evidence>
<dbReference type="InterPro" id="IPR009008">
    <property type="entry name" value="Val/Leu/Ile-tRNA-synth_edit"/>
</dbReference>
<keyword evidence="5 9" id="KW-0067">ATP-binding</keyword>
<evidence type="ECO:0000256" key="6">
    <source>
        <dbReference type="ARBA" id="ARBA00022917"/>
    </source>
</evidence>
<dbReference type="InterPro" id="IPR014729">
    <property type="entry name" value="Rossmann-like_a/b/a_fold"/>
</dbReference>
<evidence type="ECO:0000259" key="14">
    <source>
        <dbReference type="Pfam" id="PF09334"/>
    </source>
</evidence>
<dbReference type="PANTHER" id="PTHR43740:SF2">
    <property type="entry name" value="LEUCINE--TRNA LIGASE, MITOCHONDRIAL"/>
    <property type="match status" value="1"/>
</dbReference>
<evidence type="ECO:0000259" key="15">
    <source>
        <dbReference type="Pfam" id="PF13603"/>
    </source>
</evidence>
<dbReference type="EC" id="6.1.1.4" evidence="9"/>
<feature type="binding site" evidence="9">
    <location>
        <position position="562"/>
    </location>
    <ligand>
        <name>ATP</name>
        <dbReference type="ChEBI" id="CHEBI:30616"/>
    </ligand>
</feature>
<dbReference type="InterPro" id="IPR025709">
    <property type="entry name" value="Leu_tRNA-synth_edit"/>
</dbReference>
<evidence type="ECO:0000313" key="17">
    <source>
        <dbReference type="Proteomes" id="UP000231246"/>
    </source>
</evidence>
<keyword evidence="11" id="KW-0175">Coiled coil</keyword>
<accession>A0A2H0BVG2</accession>
<evidence type="ECO:0000256" key="9">
    <source>
        <dbReference type="HAMAP-Rule" id="MF_00049"/>
    </source>
</evidence>
<dbReference type="InterPro" id="IPR009080">
    <property type="entry name" value="tRNAsynth_Ia_anticodon-bd"/>
</dbReference>
<evidence type="ECO:0000256" key="5">
    <source>
        <dbReference type="ARBA" id="ARBA00022840"/>
    </source>
</evidence>
<evidence type="ECO:0000256" key="11">
    <source>
        <dbReference type="SAM" id="Coils"/>
    </source>
</evidence>
<feature type="domain" description="Methionyl/Valyl/Leucyl/Isoleucyl-tRNA synthetase anticodon-binding" evidence="13">
    <location>
        <begin position="630"/>
        <end position="746"/>
    </location>
</feature>
<evidence type="ECO:0000256" key="8">
    <source>
        <dbReference type="ARBA" id="ARBA00047469"/>
    </source>
</evidence>
<evidence type="ECO:0000259" key="13">
    <source>
        <dbReference type="Pfam" id="PF08264"/>
    </source>
</evidence>
<dbReference type="EMBL" id="PCTA01000024">
    <property type="protein sequence ID" value="PIP61529.1"/>
    <property type="molecule type" value="Genomic_DNA"/>
</dbReference>
<evidence type="ECO:0000256" key="2">
    <source>
        <dbReference type="ARBA" id="ARBA00022490"/>
    </source>
</evidence>
<keyword evidence="7 9" id="KW-0030">Aminoacyl-tRNA synthetase</keyword>
<evidence type="ECO:0000259" key="12">
    <source>
        <dbReference type="Pfam" id="PF00133"/>
    </source>
</evidence>
<feature type="short sequence motif" description="'KMSKS' region" evidence="9">
    <location>
        <begin position="559"/>
        <end position="563"/>
    </location>
</feature>
<dbReference type="GO" id="GO:0006429">
    <property type="term" value="P:leucyl-tRNA aminoacylation"/>
    <property type="evidence" value="ECO:0007669"/>
    <property type="project" value="UniProtKB-UniRule"/>
</dbReference>
<dbReference type="Proteomes" id="UP000231246">
    <property type="component" value="Unassembled WGS sequence"/>
</dbReference>
<dbReference type="HAMAP" id="MF_00049_B">
    <property type="entry name" value="Leu_tRNA_synth_B"/>
    <property type="match status" value="1"/>
</dbReference>
<protein>
    <recommendedName>
        <fullName evidence="9">Leucine--tRNA ligase</fullName>
        <ecNumber evidence="9">6.1.1.4</ecNumber>
    </recommendedName>
    <alternativeName>
        <fullName evidence="9">Leucyl-tRNA synthetase</fullName>
        <shortName evidence="9">LeuRS</shortName>
    </alternativeName>
</protein>
<dbReference type="Gene3D" id="3.40.50.620">
    <property type="entry name" value="HUPs"/>
    <property type="match status" value="2"/>
</dbReference>
<evidence type="ECO:0000256" key="1">
    <source>
        <dbReference type="ARBA" id="ARBA00005594"/>
    </source>
</evidence>
<dbReference type="InterPro" id="IPR001412">
    <property type="entry name" value="aa-tRNA-synth_I_CS"/>
</dbReference>
<evidence type="ECO:0000313" key="16">
    <source>
        <dbReference type="EMBL" id="PIP61529.1"/>
    </source>
</evidence>
<dbReference type="InterPro" id="IPR002302">
    <property type="entry name" value="Leu-tRNA-ligase"/>
</dbReference>
<feature type="domain" description="Methionyl/Leucyl tRNA synthetase" evidence="14">
    <location>
        <begin position="40"/>
        <end position="185"/>
    </location>
</feature>
<dbReference type="SUPFAM" id="SSF50677">
    <property type="entry name" value="ValRS/IleRS/LeuRS editing domain"/>
    <property type="match status" value="1"/>
</dbReference>
<comment type="subcellular location">
    <subcellularLocation>
        <location evidence="9">Cytoplasm</location>
    </subcellularLocation>
</comment>
<feature type="domain" description="Leucyl-tRNA synthetase editing" evidence="15">
    <location>
        <begin position="220"/>
        <end position="364"/>
    </location>
</feature>
<dbReference type="SUPFAM" id="SSF47323">
    <property type="entry name" value="Anticodon-binding domain of a subclass of class I aminoacyl-tRNA synthetases"/>
    <property type="match status" value="1"/>
</dbReference>
<gene>
    <name evidence="9" type="primary">leuS</name>
    <name evidence="16" type="ORF">COW99_03610</name>
</gene>
<dbReference type="InterPro" id="IPR002300">
    <property type="entry name" value="aa-tRNA-synth_Ia"/>
</dbReference>
<keyword evidence="4 9" id="KW-0547">Nucleotide-binding</keyword>
<dbReference type="GO" id="GO:0002161">
    <property type="term" value="F:aminoacyl-tRNA deacylase activity"/>
    <property type="evidence" value="ECO:0007669"/>
    <property type="project" value="InterPro"/>
</dbReference>
<evidence type="ECO:0000256" key="3">
    <source>
        <dbReference type="ARBA" id="ARBA00022598"/>
    </source>
</evidence>
<dbReference type="SUPFAM" id="SSF52374">
    <property type="entry name" value="Nucleotidylyl transferase"/>
    <property type="match status" value="1"/>
</dbReference>
<feature type="domain" description="Aminoacyl-tRNA synthetase class Ia" evidence="12">
    <location>
        <begin position="503"/>
        <end position="592"/>
    </location>
</feature>
<dbReference type="Pfam" id="PF09334">
    <property type="entry name" value="tRNA-synt_1g"/>
    <property type="match status" value="1"/>
</dbReference>
<keyword evidence="2 9" id="KW-0963">Cytoplasm</keyword>
<comment type="catalytic activity">
    <reaction evidence="8 9">
        <text>tRNA(Leu) + L-leucine + ATP = L-leucyl-tRNA(Leu) + AMP + diphosphate</text>
        <dbReference type="Rhea" id="RHEA:11688"/>
        <dbReference type="Rhea" id="RHEA-COMP:9613"/>
        <dbReference type="Rhea" id="RHEA-COMP:9622"/>
        <dbReference type="ChEBI" id="CHEBI:30616"/>
        <dbReference type="ChEBI" id="CHEBI:33019"/>
        <dbReference type="ChEBI" id="CHEBI:57427"/>
        <dbReference type="ChEBI" id="CHEBI:78442"/>
        <dbReference type="ChEBI" id="CHEBI:78494"/>
        <dbReference type="ChEBI" id="CHEBI:456215"/>
        <dbReference type="EC" id="6.1.1.4"/>
    </reaction>
</comment>
<comment type="caution">
    <text evidence="9">Lacks conserved residue(s) required for the propagation of feature annotation.</text>
</comment>
<keyword evidence="6 9" id="KW-0648">Protein biosynthesis</keyword>
<reference evidence="16 17" key="1">
    <citation type="submission" date="2017-09" db="EMBL/GenBank/DDBJ databases">
        <title>Depth-based differentiation of microbial function through sediment-hosted aquifers and enrichment of novel symbionts in the deep terrestrial subsurface.</title>
        <authorList>
            <person name="Probst A.J."/>
            <person name="Ladd B."/>
            <person name="Jarett J.K."/>
            <person name="Geller-Mcgrath D.E."/>
            <person name="Sieber C.M."/>
            <person name="Emerson J.B."/>
            <person name="Anantharaman K."/>
            <person name="Thomas B.C."/>
            <person name="Malmstrom R."/>
            <person name="Stieglmeier M."/>
            <person name="Klingl A."/>
            <person name="Woyke T."/>
            <person name="Ryan C.M."/>
            <person name="Banfield J.F."/>
        </authorList>
    </citation>
    <scope>NUCLEOTIDE SEQUENCE [LARGE SCALE GENOMIC DNA]</scope>
    <source>
        <strain evidence="16">CG22_combo_CG10-13_8_21_14_all_38_20</strain>
    </source>
</reference>
<dbReference type="InterPro" id="IPR013155">
    <property type="entry name" value="M/V/L/I-tRNA-synth_anticd-bd"/>
</dbReference>
<dbReference type="Pfam" id="PF08264">
    <property type="entry name" value="Anticodon_1"/>
    <property type="match status" value="1"/>
</dbReference>
<dbReference type="PRINTS" id="PR00985">
    <property type="entry name" value="TRNASYNTHLEU"/>
</dbReference>
<dbReference type="InterPro" id="IPR015413">
    <property type="entry name" value="Methionyl/Leucyl_tRNA_Synth"/>
</dbReference>
<keyword evidence="3 9" id="KW-0436">Ligase</keyword>
<proteinExistence type="inferred from homology"/>
<dbReference type="GO" id="GO:0004823">
    <property type="term" value="F:leucine-tRNA ligase activity"/>
    <property type="evidence" value="ECO:0007669"/>
    <property type="project" value="UniProtKB-UniRule"/>
</dbReference>
<comment type="similarity">
    <text evidence="1 9 10">Belongs to the class-I aminoacyl-tRNA synthetase family.</text>
</comment>
<feature type="coiled-coil region" evidence="11">
    <location>
        <begin position="267"/>
        <end position="296"/>
    </location>
</feature>
<organism evidence="16 17">
    <name type="scientific">Candidatus Roizmanbacteria bacterium CG22_combo_CG10-13_8_21_14_all_38_20</name>
    <dbReference type="NCBI Taxonomy" id="1974862"/>
    <lineage>
        <taxon>Bacteria</taxon>
        <taxon>Candidatus Roizmaniibacteriota</taxon>
    </lineage>
</organism>
<dbReference type="AlphaFoldDB" id="A0A2H0BVG2"/>
<evidence type="ECO:0000256" key="7">
    <source>
        <dbReference type="ARBA" id="ARBA00023146"/>
    </source>
</evidence>